<dbReference type="Proteomes" id="UP000663854">
    <property type="component" value="Unassembled WGS sequence"/>
</dbReference>
<dbReference type="EMBL" id="CAJNOH010000778">
    <property type="protein sequence ID" value="CAF1121755.1"/>
    <property type="molecule type" value="Genomic_DNA"/>
</dbReference>
<organism evidence="3 5">
    <name type="scientific">Rotaria sordida</name>
    <dbReference type="NCBI Taxonomy" id="392033"/>
    <lineage>
        <taxon>Eukaryota</taxon>
        <taxon>Metazoa</taxon>
        <taxon>Spiralia</taxon>
        <taxon>Gnathifera</taxon>
        <taxon>Rotifera</taxon>
        <taxon>Eurotatoria</taxon>
        <taxon>Bdelloidea</taxon>
        <taxon>Philodinida</taxon>
        <taxon>Philodinidae</taxon>
        <taxon>Rotaria</taxon>
    </lineage>
</organism>
<dbReference type="EMBL" id="CAJOAX010005811">
    <property type="protein sequence ID" value="CAF3960830.1"/>
    <property type="molecule type" value="Genomic_DNA"/>
</dbReference>
<name>A0A815GJM8_9BILA</name>
<evidence type="ECO:0000313" key="5">
    <source>
        <dbReference type="Proteomes" id="UP000663870"/>
    </source>
</evidence>
<evidence type="ECO:0000313" key="2">
    <source>
        <dbReference type="EMBL" id="CAF1121755.1"/>
    </source>
</evidence>
<protein>
    <submittedName>
        <fullName evidence="3">Uncharacterized protein</fullName>
    </submittedName>
</protein>
<evidence type="ECO:0000313" key="3">
    <source>
        <dbReference type="EMBL" id="CAF1340728.1"/>
    </source>
</evidence>
<sequence>MATRCAVCSKTINNNNKERLRTVTFDTEAKIKFGYYSQHKEVLNGSLFGTKIHETCYKRYYDRWYNKFVRNITNDCKQETSSVSNENHDNDDDISENNDNDNKPNDLSCSTAISTNPAVIKKQVAFEVWVWV</sequence>
<evidence type="ECO:0000313" key="4">
    <source>
        <dbReference type="EMBL" id="CAF3960830.1"/>
    </source>
</evidence>
<comment type="caution">
    <text evidence="3">The sequence shown here is derived from an EMBL/GenBank/DDBJ whole genome shotgun (WGS) entry which is preliminary data.</text>
</comment>
<dbReference type="Proteomes" id="UP000663823">
    <property type="component" value="Unassembled WGS sequence"/>
</dbReference>
<keyword evidence="5" id="KW-1185">Reference proteome</keyword>
<gene>
    <name evidence="3" type="ORF">JXQ802_LOCUS31556</name>
    <name evidence="4" type="ORF">OTI717_LOCUS26893</name>
    <name evidence="2" type="ORF">PYM288_LOCUS20739</name>
</gene>
<evidence type="ECO:0000256" key="1">
    <source>
        <dbReference type="SAM" id="MobiDB-lite"/>
    </source>
</evidence>
<accession>A0A815GJM8</accession>
<reference evidence="3" key="1">
    <citation type="submission" date="2021-02" db="EMBL/GenBank/DDBJ databases">
        <authorList>
            <person name="Nowell W R."/>
        </authorList>
    </citation>
    <scope>NUCLEOTIDE SEQUENCE</scope>
</reference>
<dbReference type="Proteomes" id="UP000663870">
    <property type="component" value="Unassembled WGS sequence"/>
</dbReference>
<dbReference type="AlphaFoldDB" id="A0A815GJM8"/>
<proteinExistence type="predicted"/>
<feature type="region of interest" description="Disordered" evidence="1">
    <location>
        <begin position="77"/>
        <end position="108"/>
    </location>
</feature>
<dbReference type="EMBL" id="CAJNOL010001345">
    <property type="protein sequence ID" value="CAF1340728.1"/>
    <property type="molecule type" value="Genomic_DNA"/>
</dbReference>
<feature type="compositionally biased region" description="Acidic residues" evidence="1">
    <location>
        <begin position="89"/>
        <end position="99"/>
    </location>
</feature>